<keyword evidence="2" id="KW-1185">Reference proteome</keyword>
<name>A0A238WK26_9PSEU</name>
<dbReference type="RefSeq" id="WP_089300807.1">
    <property type="nucleotide sequence ID" value="NZ_FZNW01000006.1"/>
</dbReference>
<proteinExistence type="predicted"/>
<sequence length="394" mass="44245">MTLVELEENGAPVELRCTEAEGRALAESGVVDAHPATYGTDLWVIRDNGKVGVACIDDIEVWVHPKIRIDRLLFLLGYLVTPRGWRPDTAGLSTVEDLVPALAQSLWRQAERALARGLLQGYREYEDTSHVLRGRLREADQLRKHHGLPMPLEVRYDEFTTDIPENQILRASIDRMLRVPRVDADSRKRLRGLRQRLSDVSPLIPGRPLPGWVPSRLNTRYQLVLAVAELVWRGTSVEHQQGSARVNGFMVNMAQVFEDFVTVGLSEEITARGGRPRSPATCSLDTAGRVTTQPDLVWYERAEPVAVVDAKYKVERVGGFHDNLYQMLAYCTALNLPRGHLVYAKGNTEQDRYVVRNAGIEILCHTLDLQEQPDELLAQISALTAEIAKHPLPM</sequence>
<organism evidence="1 2">
    <name type="scientific">Haloechinothrix alba</name>
    <dbReference type="NCBI Taxonomy" id="664784"/>
    <lineage>
        <taxon>Bacteria</taxon>
        <taxon>Bacillati</taxon>
        <taxon>Actinomycetota</taxon>
        <taxon>Actinomycetes</taxon>
        <taxon>Pseudonocardiales</taxon>
        <taxon>Pseudonocardiaceae</taxon>
        <taxon>Haloechinothrix</taxon>
    </lineage>
</organism>
<dbReference type="OrthoDB" id="5148566at2"/>
<gene>
    <name evidence="1" type="ORF">SAMN06265360_106258</name>
</gene>
<dbReference type="Proteomes" id="UP000198348">
    <property type="component" value="Unassembled WGS sequence"/>
</dbReference>
<accession>A0A238WK26</accession>
<dbReference type="InterPro" id="IPR019292">
    <property type="entry name" value="McrC"/>
</dbReference>
<dbReference type="AlphaFoldDB" id="A0A238WK26"/>
<dbReference type="Pfam" id="PF10117">
    <property type="entry name" value="McrBC"/>
    <property type="match status" value="1"/>
</dbReference>
<protein>
    <submittedName>
        <fullName evidence="1">5-methylcytosine-specific restriction enzyme subunit McrC</fullName>
    </submittedName>
</protein>
<evidence type="ECO:0000313" key="2">
    <source>
        <dbReference type="Proteomes" id="UP000198348"/>
    </source>
</evidence>
<dbReference type="EMBL" id="FZNW01000006">
    <property type="protein sequence ID" value="SNR46915.1"/>
    <property type="molecule type" value="Genomic_DNA"/>
</dbReference>
<evidence type="ECO:0000313" key="1">
    <source>
        <dbReference type="EMBL" id="SNR46915.1"/>
    </source>
</evidence>
<dbReference type="PANTHER" id="PTHR38733">
    <property type="entry name" value="PROTEIN MCRC"/>
    <property type="match status" value="1"/>
</dbReference>
<reference evidence="1 2" key="1">
    <citation type="submission" date="2017-06" db="EMBL/GenBank/DDBJ databases">
        <authorList>
            <person name="Kim H.J."/>
            <person name="Triplett B.A."/>
        </authorList>
    </citation>
    <scope>NUCLEOTIDE SEQUENCE [LARGE SCALE GENOMIC DNA]</scope>
    <source>
        <strain evidence="1 2">DSM 45207</strain>
    </source>
</reference>
<dbReference type="PANTHER" id="PTHR38733:SF1">
    <property type="entry name" value="TYPE IV METHYL-DIRECTED RESTRICTION ENZYME ECOKMCRBC"/>
    <property type="match status" value="1"/>
</dbReference>